<evidence type="ECO:0000259" key="3">
    <source>
        <dbReference type="Pfam" id="PF12508"/>
    </source>
</evidence>
<dbReference type="InterPro" id="IPR055407">
    <property type="entry name" value="TraM_C"/>
</dbReference>
<evidence type="ECO:0000313" key="4">
    <source>
        <dbReference type="EMBL" id="KXB76273.1"/>
    </source>
</evidence>
<comment type="caution">
    <text evidence="4">The sequence shown here is derived from an EMBL/GenBank/DDBJ whole genome shotgun (WGS) entry which is preliminary data.</text>
</comment>
<dbReference type="NCBIfam" id="TIGR03779">
    <property type="entry name" value="Bac_Flav_CT_M"/>
    <property type="match status" value="1"/>
</dbReference>
<dbReference type="Pfam" id="PF12508">
    <property type="entry name" value="Transposon_TraM"/>
    <property type="match status" value="1"/>
</dbReference>
<evidence type="ECO:0000313" key="5">
    <source>
        <dbReference type="Proteomes" id="UP000070224"/>
    </source>
</evidence>
<evidence type="ECO:0000256" key="2">
    <source>
        <dbReference type="SAM" id="Phobius"/>
    </source>
</evidence>
<dbReference type="AlphaFoldDB" id="A0A134B8K9"/>
<feature type="transmembrane region" description="Helical" evidence="2">
    <location>
        <begin position="12"/>
        <end position="30"/>
    </location>
</feature>
<dbReference type="InterPro" id="IPR022187">
    <property type="entry name" value="Conjug_transposon_TraM"/>
</dbReference>
<dbReference type="PATRIC" id="fig|322095.3.peg.1024"/>
<dbReference type="EMBL" id="LSDK01000071">
    <property type="protein sequence ID" value="KXB76273.1"/>
    <property type="molecule type" value="Genomic_DNA"/>
</dbReference>
<gene>
    <name evidence="4" type="ORF">HMPREF3185_01037</name>
</gene>
<keyword evidence="5" id="KW-1185">Reference proteome</keyword>
<name>A0A134B8K9_9PORP</name>
<sequence>MDKKQQEQLRKGLVFGGLGLICALSLWFIFAPSDKDKAAEQEGLNKDIPEATVRQLTDNKLKSYELGDKSASESETQAEIGRLSDYFAEEPTSLDAQGQGQPSSTKIEGSLQRYEENKRLLSSFYATDPNAEERDALRAENEGLREALRKKESEEDDEEEKQLRLMERSYQMASKYLPKGGELPAKAFLRAEERPIVEPEAESALQEPRMEVLAEPKHMVSSLAQPMADSTFMQEYGSKERHLGFHSALAQPSSVQRNTLPVVVDHTTTLREGDYVALRLLESAHIGELRIPRQSLLIAQAKLGGNRLHLLVKSLEIGGRIIPVKLSAYDLDGQEGIYIPGAEQVSALKEVGANIGGSVGTSFTFASSAKDQIISEAARGVMQGASQLLQKKLRTLQVTLKGGYRLFLVSSK</sequence>
<dbReference type="RefSeq" id="WP_060935369.1">
    <property type="nucleotide sequence ID" value="NZ_KQ960443.1"/>
</dbReference>
<reference evidence="5" key="1">
    <citation type="submission" date="2016-01" db="EMBL/GenBank/DDBJ databases">
        <authorList>
            <person name="Mitreva M."/>
            <person name="Pepin K.H."/>
            <person name="Mihindukulasuriya K.A."/>
            <person name="Fulton R."/>
            <person name="Fronick C."/>
            <person name="O'Laughlin M."/>
            <person name="Miner T."/>
            <person name="Herter B."/>
            <person name="Rosa B.A."/>
            <person name="Cordes M."/>
            <person name="Tomlinson C."/>
            <person name="Wollam A."/>
            <person name="Palsikar V.B."/>
            <person name="Mardis E.R."/>
            <person name="Wilson R.K."/>
        </authorList>
    </citation>
    <scope>NUCLEOTIDE SEQUENCE [LARGE SCALE GENOMIC DNA]</scope>
    <source>
        <strain evidence="5">KA00683</strain>
    </source>
</reference>
<organism evidence="4 5">
    <name type="scientific">Porphyromonas somerae</name>
    <dbReference type="NCBI Taxonomy" id="322095"/>
    <lineage>
        <taxon>Bacteria</taxon>
        <taxon>Pseudomonadati</taxon>
        <taxon>Bacteroidota</taxon>
        <taxon>Bacteroidia</taxon>
        <taxon>Bacteroidales</taxon>
        <taxon>Porphyromonadaceae</taxon>
        <taxon>Porphyromonas</taxon>
    </lineage>
</organism>
<accession>A0A134B8K9</accession>
<keyword evidence="1" id="KW-0175">Coiled coil</keyword>
<keyword evidence="2" id="KW-0812">Transmembrane</keyword>
<proteinExistence type="predicted"/>
<dbReference type="OrthoDB" id="1311366at2"/>
<keyword evidence="2" id="KW-0472">Membrane</keyword>
<feature type="coiled-coil region" evidence="1">
    <location>
        <begin position="134"/>
        <end position="164"/>
    </location>
</feature>
<evidence type="ECO:0000256" key="1">
    <source>
        <dbReference type="SAM" id="Coils"/>
    </source>
</evidence>
<dbReference type="Proteomes" id="UP000070224">
    <property type="component" value="Unassembled WGS sequence"/>
</dbReference>
<protein>
    <submittedName>
        <fullName evidence="4">Conjugative transposon TraM protein</fullName>
    </submittedName>
</protein>
<dbReference type="STRING" id="322095.HMPREF3185_01037"/>
<keyword evidence="2" id="KW-1133">Transmembrane helix</keyword>
<feature type="domain" description="Conjugative transposon TraM C-terminal" evidence="3">
    <location>
        <begin position="261"/>
        <end position="409"/>
    </location>
</feature>